<name>A0ABQ6MTB2_9STRA</name>
<dbReference type="EMBL" id="BRYB01006064">
    <property type="protein sequence ID" value="GMI32846.1"/>
    <property type="molecule type" value="Genomic_DNA"/>
</dbReference>
<dbReference type="CDD" id="cd00051">
    <property type="entry name" value="EFh"/>
    <property type="match status" value="1"/>
</dbReference>
<accession>A0ABQ6MTB2</accession>
<feature type="compositionally biased region" description="Basic residues" evidence="2">
    <location>
        <begin position="18"/>
        <end position="28"/>
    </location>
</feature>
<dbReference type="Gene3D" id="1.10.238.10">
    <property type="entry name" value="EF-hand"/>
    <property type="match status" value="1"/>
</dbReference>
<reference evidence="4 5" key="1">
    <citation type="journal article" date="2023" name="Commun. Biol.">
        <title>Genome analysis of Parmales, the sister group of diatoms, reveals the evolutionary specialization of diatoms from phago-mixotrophs to photoautotrophs.</title>
        <authorList>
            <person name="Ban H."/>
            <person name="Sato S."/>
            <person name="Yoshikawa S."/>
            <person name="Yamada K."/>
            <person name="Nakamura Y."/>
            <person name="Ichinomiya M."/>
            <person name="Sato N."/>
            <person name="Blanc-Mathieu R."/>
            <person name="Endo H."/>
            <person name="Kuwata A."/>
            <person name="Ogata H."/>
        </authorList>
    </citation>
    <scope>NUCLEOTIDE SEQUENCE [LARGE SCALE GENOMIC DNA]</scope>
</reference>
<dbReference type="Pfam" id="PF13499">
    <property type="entry name" value="EF-hand_7"/>
    <property type="match status" value="1"/>
</dbReference>
<feature type="domain" description="EF-hand" evidence="3">
    <location>
        <begin position="95"/>
        <end position="130"/>
    </location>
</feature>
<evidence type="ECO:0000313" key="5">
    <source>
        <dbReference type="Proteomes" id="UP001165060"/>
    </source>
</evidence>
<protein>
    <recommendedName>
        <fullName evidence="3">EF-hand domain-containing protein</fullName>
    </recommendedName>
</protein>
<evidence type="ECO:0000256" key="2">
    <source>
        <dbReference type="SAM" id="MobiDB-lite"/>
    </source>
</evidence>
<dbReference type="InterPro" id="IPR002048">
    <property type="entry name" value="EF_hand_dom"/>
</dbReference>
<dbReference type="Proteomes" id="UP001165060">
    <property type="component" value="Unassembled WGS sequence"/>
</dbReference>
<dbReference type="SUPFAM" id="SSF47473">
    <property type="entry name" value="EF-hand"/>
    <property type="match status" value="1"/>
</dbReference>
<feature type="domain" description="EF-hand" evidence="3">
    <location>
        <begin position="57"/>
        <end position="92"/>
    </location>
</feature>
<gene>
    <name evidence="4" type="ORF">TeGR_g15298</name>
</gene>
<dbReference type="SMART" id="SM00054">
    <property type="entry name" value="EFh"/>
    <property type="match status" value="2"/>
</dbReference>
<dbReference type="InterPro" id="IPR011992">
    <property type="entry name" value="EF-hand-dom_pair"/>
</dbReference>
<feature type="non-terminal residue" evidence="4">
    <location>
        <position position="225"/>
    </location>
</feature>
<dbReference type="PROSITE" id="PS50222">
    <property type="entry name" value="EF_HAND_2"/>
    <property type="match status" value="2"/>
</dbReference>
<comment type="caution">
    <text evidence="4">The sequence shown here is derived from an EMBL/GenBank/DDBJ whole genome shotgun (WGS) entry which is preliminary data.</text>
</comment>
<keyword evidence="1" id="KW-0106">Calcium</keyword>
<feature type="compositionally biased region" description="Polar residues" evidence="2">
    <location>
        <begin position="1"/>
        <end position="12"/>
    </location>
</feature>
<organism evidence="4 5">
    <name type="scientific">Tetraparma gracilis</name>
    <dbReference type="NCBI Taxonomy" id="2962635"/>
    <lineage>
        <taxon>Eukaryota</taxon>
        <taxon>Sar</taxon>
        <taxon>Stramenopiles</taxon>
        <taxon>Ochrophyta</taxon>
        <taxon>Bolidophyceae</taxon>
        <taxon>Parmales</taxon>
        <taxon>Triparmaceae</taxon>
        <taxon>Tetraparma</taxon>
    </lineage>
</organism>
<evidence type="ECO:0000259" key="3">
    <source>
        <dbReference type="PROSITE" id="PS50222"/>
    </source>
</evidence>
<dbReference type="PROSITE" id="PS00018">
    <property type="entry name" value="EF_HAND_1"/>
    <property type="match status" value="1"/>
</dbReference>
<evidence type="ECO:0000256" key="1">
    <source>
        <dbReference type="ARBA" id="ARBA00022837"/>
    </source>
</evidence>
<feature type="region of interest" description="Disordered" evidence="2">
    <location>
        <begin position="1"/>
        <end position="28"/>
    </location>
</feature>
<feature type="non-terminal residue" evidence="4">
    <location>
        <position position="1"/>
    </location>
</feature>
<keyword evidence="5" id="KW-1185">Reference proteome</keyword>
<sequence length="225" mass="26099">VDVPDSSRTTASKFGRPPVKKKDTKKMHPAVQRVKDMIVDRLVARRRFHKMDDSQRVNSEYLIQVFKQWDEGMSGFLTPDEFCNAIGERHLNLGVSQQDMKLVLDEVDADHNGEISYKEFAKFLQVHDIDPEYNPFFDSRQRVMNTLHKIAEKPWQWQKETDEAVAEQARRGKEIEKDVTMSKTMQLKAKQAYEDNNVMEETGNMFLATRPHTVAGRLSPLSQTQ</sequence>
<proteinExistence type="predicted"/>
<evidence type="ECO:0000313" key="4">
    <source>
        <dbReference type="EMBL" id="GMI32846.1"/>
    </source>
</evidence>
<dbReference type="InterPro" id="IPR018247">
    <property type="entry name" value="EF_Hand_1_Ca_BS"/>
</dbReference>